<reference evidence="2" key="1">
    <citation type="journal article" date="2014" name="Front. Microbiol.">
        <title>High frequency of phylogenetically diverse reductive dehalogenase-homologous genes in deep subseafloor sedimentary metagenomes.</title>
        <authorList>
            <person name="Kawai M."/>
            <person name="Futagami T."/>
            <person name="Toyoda A."/>
            <person name="Takaki Y."/>
            <person name="Nishi S."/>
            <person name="Hori S."/>
            <person name="Arai W."/>
            <person name="Tsubouchi T."/>
            <person name="Morono Y."/>
            <person name="Uchiyama I."/>
            <person name="Ito T."/>
            <person name="Fujiyama A."/>
            <person name="Inagaki F."/>
            <person name="Takami H."/>
        </authorList>
    </citation>
    <scope>NUCLEOTIDE SEQUENCE</scope>
    <source>
        <strain evidence="2">Expedition CK06-06</strain>
    </source>
</reference>
<proteinExistence type="predicted"/>
<feature type="transmembrane region" description="Helical" evidence="1">
    <location>
        <begin position="77"/>
        <end position="101"/>
    </location>
</feature>
<dbReference type="AlphaFoldDB" id="X1BVU6"/>
<protein>
    <submittedName>
        <fullName evidence="2">Uncharacterized protein</fullName>
    </submittedName>
</protein>
<keyword evidence="1" id="KW-0472">Membrane</keyword>
<evidence type="ECO:0000313" key="2">
    <source>
        <dbReference type="EMBL" id="GAG99170.1"/>
    </source>
</evidence>
<accession>X1BVU6</accession>
<gene>
    <name evidence="2" type="ORF">S01H4_37300</name>
</gene>
<feature type="transmembrane region" description="Helical" evidence="1">
    <location>
        <begin position="44"/>
        <end position="65"/>
    </location>
</feature>
<comment type="caution">
    <text evidence="2">The sequence shown here is derived from an EMBL/GenBank/DDBJ whole genome shotgun (WGS) entry which is preliminary data.</text>
</comment>
<sequence length="234" mass="25977">MTDETESDPWVSWPIKGIVIIFLTFLQEMAVIALVMLVPWMSGSIVGLTLLISAVVFLAGNAILLESKDVRVWGYSIVAGFAIGIGGIVLSTLWMFTFISLPLVGNAFNATMIVVTIIGFTATWFWSKDNIEAQSGLIASSSKSAGGQKMISGGQLFQRKSSMIRAVELKEIAHDYTFSDDKKLVPTKFEEQFHNIVRALISIPFALRIERKNRNTRIVFLTWSTDETQVAHQQ</sequence>
<feature type="non-terminal residue" evidence="2">
    <location>
        <position position="234"/>
    </location>
</feature>
<feature type="transmembrane region" description="Helical" evidence="1">
    <location>
        <begin position="107"/>
        <end position="126"/>
    </location>
</feature>
<dbReference type="EMBL" id="BART01020026">
    <property type="protein sequence ID" value="GAG99170.1"/>
    <property type="molecule type" value="Genomic_DNA"/>
</dbReference>
<feature type="transmembrane region" description="Helical" evidence="1">
    <location>
        <begin position="18"/>
        <end position="38"/>
    </location>
</feature>
<keyword evidence="1" id="KW-0812">Transmembrane</keyword>
<evidence type="ECO:0000256" key="1">
    <source>
        <dbReference type="SAM" id="Phobius"/>
    </source>
</evidence>
<organism evidence="2">
    <name type="scientific">marine sediment metagenome</name>
    <dbReference type="NCBI Taxonomy" id="412755"/>
    <lineage>
        <taxon>unclassified sequences</taxon>
        <taxon>metagenomes</taxon>
        <taxon>ecological metagenomes</taxon>
    </lineage>
</organism>
<name>X1BVU6_9ZZZZ</name>
<keyword evidence="1" id="KW-1133">Transmembrane helix</keyword>